<name>A0A6C0HAY6_9ZZZZ</name>
<reference evidence="2" key="1">
    <citation type="journal article" date="2020" name="Nature">
        <title>Giant virus diversity and host interactions through global metagenomics.</title>
        <authorList>
            <person name="Schulz F."/>
            <person name="Roux S."/>
            <person name="Paez-Espino D."/>
            <person name="Jungbluth S."/>
            <person name="Walsh D.A."/>
            <person name="Denef V.J."/>
            <person name="McMahon K.D."/>
            <person name="Konstantinidis K.T."/>
            <person name="Eloe-Fadrosh E.A."/>
            <person name="Kyrpides N.C."/>
            <person name="Woyke T."/>
        </authorList>
    </citation>
    <scope>NUCLEOTIDE SEQUENCE</scope>
    <source>
        <strain evidence="2">GVMAG-M-3300023179-86</strain>
    </source>
</reference>
<evidence type="ECO:0000256" key="1">
    <source>
        <dbReference type="SAM" id="MobiDB-lite"/>
    </source>
</evidence>
<accession>A0A6C0HAY6</accession>
<organism evidence="2">
    <name type="scientific">viral metagenome</name>
    <dbReference type="NCBI Taxonomy" id="1070528"/>
    <lineage>
        <taxon>unclassified sequences</taxon>
        <taxon>metagenomes</taxon>
        <taxon>organismal metagenomes</taxon>
    </lineage>
</organism>
<dbReference type="AlphaFoldDB" id="A0A6C0HAY6"/>
<feature type="region of interest" description="Disordered" evidence="1">
    <location>
        <begin position="93"/>
        <end position="118"/>
    </location>
</feature>
<proteinExistence type="predicted"/>
<sequence length="118" mass="13765">MPLFSSSCLPSTINQPKNIPESDLVNCFSKELQLVTPDETLDSSKNYYRSYQPDGAGDATITKIMSSQIKQEDLSAGNIYKQPKGWFFGGKRKSHIRRRKSRHTRKHHRKTRKYYRKK</sequence>
<evidence type="ECO:0000313" key="2">
    <source>
        <dbReference type="EMBL" id="QHT77295.1"/>
    </source>
</evidence>
<dbReference type="EMBL" id="MN739917">
    <property type="protein sequence ID" value="QHT77295.1"/>
    <property type="molecule type" value="Genomic_DNA"/>
</dbReference>
<protein>
    <submittedName>
        <fullName evidence="2">Uncharacterized protein</fullName>
    </submittedName>
</protein>